<name>A0A923PN85_9BACT</name>
<proteinExistence type="predicted"/>
<accession>A0A923PN85</accession>
<dbReference type="Proteomes" id="UP000650081">
    <property type="component" value="Unassembled WGS sequence"/>
</dbReference>
<comment type="caution">
    <text evidence="1">The sequence shown here is derived from an EMBL/GenBank/DDBJ whole genome shotgun (WGS) entry which is preliminary data.</text>
</comment>
<protein>
    <submittedName>
        <fullName evidence="1">Uncharacterized protein</fullName>
    </submittedName>
</protein>
<evidence type="ECO:0000313" key="2">
    <source>
        <dbReference type="Proteomes" id="UP000650081"/>
    </source>
</evidence>
<reference evidence="1" key="1">
    <citation type="submission" date="2020-08" db="EMBL/GenBank/DDBJ databases">
        <title>Lewinella bacteria from marine environments.</title>
        <authorList>
            <person name="Zhong Y."/>
        </authorList>
    </citation>
    <scope>NUCLEOTIDE SEQUENCE</scope>
    <source>
        <strain evidence="1">KCTC 42187</strain>
    </source>
</reference>
<keyword evidence="2" id="KW-1185">Reference proteome</keyword>
<organism evidence="1 2">
    <name type="scientific">Neolewinella lacunae</name>
    <dbReference type="NCBI Taxonomy" id="1517758"/>
    <lineage>
        <taxon>Bacteria</taxon>
        <taxon>Pseudomonadati</taxon>
        <taxon>Bacteroidota</taxon>
        <taxon>Saprospiria</taxon>
        <taxon>Saprospirales</taxon>
        <taxon>Lewinellaceae</taxon>
        <taxon>Neolewinella</taxon>
    </lineage>
</organism>
<dbReference type="AlphaFoldDB" id="A0A923PN85"/>
<sequence length="566" mass="66387">MMLLVPFSYSQLFPGKETPAIDELLQHIPSRIVLVVLSYINHHLYLRTSEDKIFDFLARNWSDKVKNGILAAATVAARKAGHQPTFFSPWLVMEFIKQELLNWREFEYQHPDTTPDDELKIFIAYLVSVDRTIFENQDKLTGSKANPITHFFEFTWPSLVQQYEFTTELNPIFQALKTNAFLEEMLKLPEFSTSVREYLADYGFDTPWTFVSGYIDIIKAAIHKENRVELPLLNIPIDHPYRQIIERRVIDPEEYAANKRDQIRYAGIRKQPLFHFEDNAFLVSNWNFLYSQLGIGVTFDLFYRSKTLRKAYGDIPTFRSFIGKHVSEEIIFQSLLKFAYSKNKYDVLHLGEKDEYPDGYLRQGNSIFIFEYKDVLFADAITEAATFADITATVREKFLKNAEGKPKGVQQIANHIEYLSKAEFGFDHFTQKHRRQSVDIYPVIVYSHDQFSMPGVNHWLNEQAASLLQGFPFRSVKPVTLISESYLFNFLKMFREHRLKDILNDYYKTLQSINRKFERTGKFTYLVNRYGSIEDIRSSFEKGNSFKDLKRSETMEILDAFKVPYL</sequence>
<dbReference type="EMBL" id="JACSIT010000141">
    <property type="protein sequence ID" value="MBC6995826.1"/>
    <property type="molecule type" value="Genomic_DNA"/>
</dbReference>
<evidence type="ECO:0000313" key="1">
    <source>
        <dbReference type="EMBL" id="MBC6995826.1"/>
    </source>
</evidence>
<gene>
    <name evidence="1" type="ORF">H9S92_16790</name>
</gene>